<evidence type="ECO:0000313" key="4">
    <source>
        <dbReference type="Proteomes" id="UP000001194"/>
    </source>
</evidence>
<dbReference type="GeneID" id="6069939"/>
<dbReference type="EMBL" id="DS547091">
    <property type="protein sequence ID" value="EDR15653.1"/>
    <property type="molecule type" value="Genomic_DNA"/>
</dbReference>
<name>B0CQI9_LACBS</name>
<dbReference type="RefSeq" id="XP_001873861.1">
    <property type="nucleotide sequence ID" value="XM_001873826.1"/>
</dbReference>
<dbReference type="PANTHER" id="PTHR15074:SF0">
    <property type="entry name" value="METHYL-CPG-BINDING DOMAIN PROTEIN 4-LIKE PROTEIN"/>
    <property type="match status" value="1"/>
</dbReference>
<dbReference type="GO" id="GO:0005634">
    <property type="term" value="C:nucleus"/>
    <property type="evidence" value="ECO:0007669"/>
    <property type="project" value="UniProtKB-SubCell"/>
</dbReference>
<proteinExistence type="predicted"/>
<protein>
    <submittedName>
        <fullName evidence="3">Predicted protein</fullName>
    </submittedName>
</protein>
<reference evidence="3 4" key="1">
    <citation type="journal article" date="2008" name="Nature">
        <title>The genome of Laccaria bicolor provides insights into mycorrhizal symbiosis.</title>
        <authorList>
            <person name="Martin F."/>
            <person name="Aerts A."/>
            <person name="Ahren D."/>
            <person name="Brun A."/>
            <person name="Danchin E.G.J."/>
            <person name="Duchaussoy F."/>
            <person name="Gibon J."/>
            <person name="Kohler A."/>
            <person name="Lindquist E."/>
            <person name="Pereda V."/>
            <person name="Salamov A."/>
            <person name="Shapiro H.J."/>
            <person name="Wuyts J."/>
            <person name="Blaudez D."/>
            <person name="Buee M."/>
            <person name="Brokstein P."/>
            <person name="Canbaeck B."/>
            <person name="Cohen D."/>
            <person name="Courty P.E."/>
            <person name="Coutinho P.M."/>
            <person name="Delaruelle C."/>
            <person name="Detter J.C."/>
            <person name="Deveau A."/>
            <person name="DiFazio S."/>
            <person name="Duplessis S."/>
            <person name="Fraissinet-Tachet L."/>
            <person name="Lucic E."/>
            <person name="Frey-Klett P."/>
            <person name="Fourrey C."/>
            <person name="Feussner I."/>
            <person name="Gay G."/>
            <person name="Grimwood J."/>
            <person name="Hoegger P.J."/>
            <person name="Jain P."/>
            <person name="Kilaru S."/>
            <person name="Labbe J."/>
            <person name="Lin Y.C."/>
            <person name="Legue V."/>
            <person name="Le Tacon F."/>
            <person name="Marmeisse R."/>
            <person name="Melayah D."/>
            <person name="Montanini B."/>
            <person name="Muratet M."/>
            <person name="Nehls U."/>
            <person name="Niculita-Hirzel H."/>
            <person name="Oudot-Le Secq M.P."/>
            <person name="Peter M."/>
            <person name="Quesneville H."/>
            <person name="Rajashekar B."/>
            <person name="Reich M."/>
            <person name="Rouhier N."/>
            <person name="Schmutz J."/>
            <person name="Yin T."/>
            <person name="Chalot M."/>
            <person name="Henrissat B."/>
            <person name="Kuees U."/>
            <person name="Lucas S."/>
            <person name="Van de Peer Y."/>
            <person name="Podila G.K."/>
            <person name="Polle A."/>
            <person name="Pukkila P.J."/>
            <person name="Richardson P.M."/>
            <person name="Rouze P."/>
            <person name="Sanders I.R."/>
            <person name="Stajich J.E."/>
            <person name="Tunlid A."/>
            <person name="Tuskan G."/>
            <person name="Grigoriev I.V."/>
        </authorList>
    </citation>
    <scope>NUCLEOTIDE SEQUENCE [LARGE SCALE GENOMIC DNA]</scope>
    <source>
        <strain evidence="4">S238N-H82 / ATCC MYA-4686</strain>
    </source>
</reference>
<dbReference type="OrthoDB" id="10265068at2759"/>
<dbReference type="GO" id="GO:0003677">
    <property type="term" value="F:DNA binding"/>
    <property type="evidence" value="ECO:0007669"/>
    <property type="project" value="InterPro"/>
</dbReference>
<dbReference type="Proteomes" id="UP000001194">
    <property type="component" value="Unassembled WGS sequence"/>
</dbReference>
<evidence type="ECO:0000313" key="3">
    <source>
        <dbReference type="EMBL" id="EDR15653.1"/>
    </source>
</evidence>
<dbReference type="InParanoid" id="B0CQI9"/>
<keyword evidence="2" id="KW-0539">Nucleus</keyword>
<gene>
    <name evidence="3" type="ORF">LACBIDRAFT_300784</name>
</gene>
<dbReference type="STRING" id="486041.B0CQI9"/>
<evidence type="ECO:0000256" key="2">
    <source>
        <dbReference type="ARBA" id="ARBA00023242"/>
    </source>
</evidence>
<dbReference type="InterPro" id="IPR011257">
    <property type="entry name" value="DNA_glycosylase"/>
</dbReference>
<accession>B0CQI9</accession>
<keyword evidence="4" id="KW-1185">Reference proteome</keyword>
<dbReference type="SUPFAM" id="SSF48150">
    <property type="entry name" value="DNA-glycosylase"/>
    <property type="match status" value="1"/>
</dbReference>
<dbReference type="PANTHER" id="PTHR15074">
    <property type="entry name" value="METHYL-CPG-BINDING PROTEIN"/>
    <property type="match status" value="1"/>
</dbReference>
<dbReference type="Gene3D" id="1.10.340.30">
    <property type="entry name" value="Hypothetical protein, domain 2"/>
    <property type="match status" value="1"/>
</dbReference>
<organism evidence="4">
    <name type="scientific">Laccaria bicolor (strain S238N-H82 / ATCC MYA-4686)</name>
    <name type="common">Bicoloured deceiver</name>
    <name type="synonym">Laccaria laccata var. bicolor</name>
    <dbReference type="NCBI Taxonomy" id="486041"/>
    <lineage>
        <taxon>Eukaryota</taxon>
        <taxon>Fungi</taxon>
        <taxon>Dikarya</taxon>
        <taxon>Basidiomycota</taxon>
        <taxon>Agaricomycotina</taxon>
        <taxon>Agaricomycetes</taxon>
        <taxon>Agaricomycetidae</taxon>
        <taxon>Agaricales</taxon>
        <taxon>Agaricineae</taxon>
        <taxon>Hydnangiaceae</taxon>
        <taxon>Laccaria</taxon>
    </lineage>
</organism>
<comment type="subcellular location">
    <subcellularLocation>
        <location evidence="1">Nucleus</location>
    </subcellularLocation>
</comment>
<dbReference type="GO" id="GO:0006281">
    <property type="term" value="P:DNA repair"/>
    <property type="evidence" value="ECO:0007669"/>
    <property type="project" value="InterPro"/>
</dbReference>
<dbReference type="KEGG" id="lbc:LACBIDRAFT_300784"/>
<dbReference type="HOGENOM" id="CLU_053907_0_0_1"/>
<dbReference type="InterPro" id="IPR045138">
    <property type="entry name" value="MeCP2/MBD4"/>
</dbReference>
<dbReference type="AlphaFoldDB" id="B0CQI9"/>
<evidence type="ECO:0000256" key="1">
    <source>
        <dbReference type="ARBA" id="ARBA00004123"/>
    </source>
</evidence>
<dbReference type="GO" id="GO:0003824">
    <property type="term" value="F:catalytic activity"/>
    <property type="evidence" value="ECO:0007669"/>
    <property type="project" value="InterPro"/>
</dbReference>
<sequence>MLSSPYFPSTEAKCSSKILKVSTVPSNPTYFELYREVCHRKPLLIQEIVAGDPWKLLVAVTFLNKTSGKIAIPVFWNVIARWPTPLMLSRVDENELIDAIQHLGTQNIRAKRLVLLSRAYLQDPPSFYDLRPSKPGVVTLQLTKSTESSIRQKTRYPPTPISHLPGTGPYALDSYRIFCTLHHDPSSNEWQNVTPTDKELIRFLKWKWAVAEHRQWSATSGLGGTATTEYLVSLISDLTSLN</sequence>